<sequence>MRTLYVLGTNGTNLSVVEKRVLSEIMSTSLHFNNIGRATLAGSDIYVAGIDYALAKAITIVVFGNVKLVVYSPTSNTRLVVYSISTEENLNSKKAGLLCRQ</sequence>
<dbReference type="EMBL" id="CP002098">
    <property type="protein sequence ID" value="ADM28058.1"/>
    <property type="molecule type" value="Genomic_DNA"/>
</dbReference>
<dbReference type="AlphaFoldDB" id="E0SPK2"/>
<reference evidence="1 2" key="1">
    <citation type="journal article" date="2010" name="Stand. Genomic Sci.">
        <title>Complete genome sequence of Ignisphaera aggregans type strain (AQ1.S1).</title>
        <authorList>
            <person name="Goker M."/>
            <person name="Held B."/>
            <person name="Lapidus A."/>
            <person name="Nolan M."/>
            <person name="Spring S."/>
            <person name="Yasawong M."/>
            <person name="Lucas S."/>
            <person name="Glavina Del Rio T."/>
            <person name="Tice H."/>
            <person name="Cheng J.F."/>
            <person name="Goodwin L."/>
            <person name="Tapia R."/>
            <person name="Pitluck S."/>
            <person name="Liolios K."/>
            <person name="Ivanova N."/>
            <person name="Mavromatis K."/>
            <person name="Mikhailova N."/>
            <person name="Pati A."/>
            <person name="Chen A."/>
            <person name="Palaniappan K."/>
            <person name="Brambilla E."/>
            <person name="Land M."/>
            <person name="Hauser L."/>
            <person name="Chang Y.J."/>
            <person name="Jeffries C.D."/>
            <person name="Brettin T."/>
            <person name="Detter J.C."/>
            <person name="Han C."/>
            <person name="Rohde M."/>
            <person name="Sikorski J."/>
            <person name="Woyke T."/>
            <person name="Bristow J."/>
            <person name="Eisen J.A."/>
            <person name="Markowitz V."/>
            <person name="Hugenholtz P."/>
            <person name="Kyrpides N.C."/>
            <person name="Klenk H.P."/>
        </authorList>
    </citation>
    <scope>NUCLEOTIDE SEQUENCE [LARGE SCALE GENOMIC DNA]</scope>
    <source>
        <strain evidence="2">DSM 17230 / JCM 13409 / AQ1.S1</strain>
    </source>
</reference>
<organism evidence="1 2">
    <name type="scientific">Ignisphaera aggregans (strain DSM 17230 / JCM 13409 / AQ1.S1)</name>
    <dbReference type="NCBI Taxonomy" id="583356"/>
    <lineage>
        <taxon>Archaea</taxon>
        <taxon>Thermoproteota</taxon>
        <taxon>Thermoprotei</taxon>
        <taxon>Desulfurococcales</taxon>
        <taxon>Desulfurococcaceae</taxon>
        <taxon>Ignisphaera</taxon>
    </lineage>
</organism>
<dbReference type="KEGG" id="iag:Igag_1252"/>
<evidence type="ECO:0000313" key="2">
    <source>
        <dbReference type="Proteomes" id="UP000001304"/>
    </source>
</evidence>
<gene>
    <name evidence="1" type="ordered locus">Igag_1252</name>
</gene>
<dbReference type="BioCyc" id="IAGG583356:GHAH-1232-MONOMER"/>
<proteinExistence type="predicted"/>
<evidence type="ECO:0000313" key="1">
    <source>
        <dbReference type="EMBL" id="ADM28058.1"/>
    </source>
</evidence>
<protein>
    <submittedName>
        <fullName evidence="1">Uncharacterized protein</fullName>
    </submittedName>
</protein>
<dbReference type="Proteomes" id="UP000001304">
    <property type="component" value="Chromosome"/>
</dbReference>
<dbReference type="HOGENOM" id="CLU_2285007_0_0_2"/>
<keyword evidence="2" id="KW-1185">Reference proteome</keyword>
<name>E0SPK2_IGNAA</name>
<accession>E0SPK2</accession>